<dbReference type="AlphaFoldDB" id="A0A1I5T5H6"/>
<feature type="transmembrane region" description="Helical" evidence="1">
    <location>
        <begin position="190"/>
        <end position="211"/>
    </location>
</feature>
<dbReference type="EMBL" id="FOXC01000063">
    <property type="protein sequence ID" value="SFP78208.1"/>
    <property type="molecule type" value="Genomic_DNA"/>
</dbReference>
<organism evidence="3 4">
    <name type="scientific">Halolactibacillus halophilus</name>
    <dbReference type="NCBI Taxonomy" id="306540"/>
    <lineage>
        <taxon>Bacteria</taxon>
        <taxon>Bacillati</taxon>
        <taxon>Bacillota</taxon>
        <taxon>Bacilli</taxon>
        <taxon>Bacillales</taxon>
        <taxon>Bacillaceae</taxon>
        <taxon>Halolactibacillus</taxon>
    </lineage>
</organism>
<name>A0A1I5T5H6_9BACI</name>
<dbReference type="PANTHER" id="PTHR37305:SF1">
    <property type="entry name" value="MEMBRANE PROTEIN"/>
    <property type="match status" value="1"/>
</dbReference>
<dbReference type="OrthoDB" id="9800309at2"/>
<keyword evidence="5" id="KW-1185">Reference proteome</keyword>
<proteinExistence type="predicted"/>
<reference evidence="3 4" key="1">
    <citation type="submission" date="2016-10" db="EMBL/GenBank/DDBJ databases">
        <authorList>
            <person name="de Groot N.N."/>
        </authorList>
    </citation>
    <scope>NUCLEOTIDE SEQUENCE [LARGE SCALE GENOMIC DNA]</scope>
    <source>
        <strain evidence="3 4">DSM 17073</strain>
    </source>
</reference>
<accession>A0A1I5T5H6</accession>
<evidence type="ECO:0000313" key="2">
    <source>
        <dbReference type="EMBL" id="GEM02929.1"/>
    </source>
</evidence>
<reference evidence="2 5" key="2">
    <citation type="submission" date="2019-07" db="EMBL/GenBank/DDBJ databases">
        <title>Whole genome shotgun sequence of Halolactibacillus halophilus NBRC 100868.</title>
        <authorList>
            <person name="Hosoyama A."/>
            <person name="Uohara A."/>
            <person name="Ohji S."/>
            <person name="Ichikawa N."/>
        </authorList>
    </citation>
    <scope>NUCLEOTIDE SEQUENCE [LARGE SCALE GENOMIC DNA]</scope>
    <source>
        <strain evidence="2 5">NBRC 100868</strain>
    </source>
</reference>
<keyword evidence="1" id="KW-1133">Transmembrane helix</keyword>
<keyword evidence="1" id="KW-0472">Membrane</keyword>
<feature type="transmembrane region" description="Helical" evidence="1">
    <location>
        <begin position="125"/>
        <end position="148"/>
    </location>
</feature>
<dbReference type="EMBL" id="BJWI01000082">
    <property type="protein sequence ID" value="GEM02929.1"/>
    <property type="molecule type" value="Genomic_DNA"/>
</dbReference>
<keyword evidence="1" id="KW-0812">Transmembrane</keyword>
<protein>
    <submittedName>
        <fullName evidence="2">ABC transporter permease</fullName>
    </submittedName>
    <submittedName>
        <fullName evidence="3">ABC-2 type transport system permease protein</fullName>
    </submittedName>
</protein>
<feature type="transmembrane region" description="Helical" evidence="1">
    <location>
        <begin position="15"/>
        <end position="37"/>
    </location>
</feature>
<dbReference type="STRING" id="306540.SAMN05421839_1634"/>
<dbReference type="Pfam" id="PF12679">
    <property type="entry name" value="ABC2_membrane_2"/>
    <property type="match status" value="1"/>
</dbReference>
<feature type="transmembrane region" description="Helical" evidence="1">
    <location>
        <begin position="240"/>
        <end position="259"/>
    </location>
</feature>
<evidence type="ECO:0000313" key="3">
    <source>
        <dbReference type="EMBL" id="SFP78208.1"/>
    </source>
</evidence>
<gene>
    <name evidence="2" type="ORF">HHA03_24610</name>
    <name evidence="3" type="ORF">SAMN05421839_1634</name>
</gene>
<evidence type="ECO:0000313" key="5">
    <source>
        <dbReference type="Proteomes" id="UP000321547"/>
    </source>
</evidence>
<sequence length="267" mass="29697">MNIFKHELIMKKQSILIWSLSLSAFMIFYMAFFPALAKDAASFDSIMNSFPEEMLQALGIKEGLSIASLIGYFTLTFGMIQLAIAIQSANYGFSILSEEERELTADFLLSKPVSRSTIYFSKFSAAFLSLFVSAIAVGISSLIALRLFNGGESYRLAHVLKLILTVPVFQLLFMSIGMFISLLFKKIRSVLSLSMGLAIGLYVINSVRGIIDSDLLGYISPYYYFEPGVILIDGIYDLKLFGLAIGIIIISLVGSYLLYNRRDIHSL</sequence>
<dbReference type="PANTHER" id="PTHR37305">
    <property type="entry name" value="INTEGRAL MEMBRANE PROTEIN-RELATED"/>
    <property type="match status" value="1"/>
</dbReference>
<feature type="transmembrane region" description="Helical" evidence="1">
    <location>
        <begin position="160"/>
        <end position="183"/>
    </location>
</feature>
<dbReference type="Proteomes" id="UP000242243">
    <property type="component" value="Unassembled WGS sequence"/>
</dbReference>
<evidence type="ECO:0000313" key="4">
    <source>
        <dbReference type="Proteomes" id="UP000242243"/>
    </source>
</evidence>
<dbReference type="GO" id="GO:0005886">
    <property type="term" value="C:plasma membrane"/>
    <property type="evidence" value="ECO:0007669"/>
    <property type="project" value="UniProtKB-SubCell"/>
</dbReference>
<dbReference type="GO" id="GO:0140359">
    <property type="term" value="F:ABC-type transporter activity"/>
    <property type="evidence" value="ECO:0007669"/>
    <property type="project" value="InterPro"/>
</dbReference>
<dbReference type="RefSeq" id="WP_089833975.1">
    <property type="nucleotide sequence ID" value="NZ_BJWI01000082.1"/>
</dbReference>
<evidence type="ECO:0000256" key="1">
    <source>
        <dbReference type="SAM" id="Phobius"/>
    </source>
</evidence>
<feature type="transmembrane region" description="Helical" evidence="1">
    <location>
        <begin position="64"/>
        <end position="86"/>
    </location>
</feature>
<dbReference type="Proteomes" id="UP000321547">
    <property type="component" value="Unassembled WGS sequence"/>
</dbReference>